<evidence type="ECO:0000313" key="4">
    <source>
        <dbReference type="Proteomes" id="UP001490365"/>
    </source>
</evidence>
<evidence type="ECO:0000313" key="3">
    <source>
        <dbReference type="EMBL" id="MER6273422.1"/>
    </source>
</evidence>
<keyword evidence="1 3" id="KW-0378">Hydrolase</keyword>
<comment type="caution">
    <text evidence="3">The sequence shown here is derived from an EMBL/GenBank/DDBJ whole genome shotgun (WGS) entry which is preliminary data.</text>
</comment>
<reference evidence="3 4" key="1">
    <citation type="submission" date="2024-06" db="EMBL/GenBank/DDBJ databases">
        <title>The Natural Products Discovery Center: Release of the First 8490 Sequenced Strains for Exploring Actinobacteria Biosynthetic Diversity.</title>
        <authorList>
            <person name="Kalkreuter E."/>
            <person name="Kautsar S.A."/>
            <person name="Yang D."/>
            <person name="Bader C.D."/>
            <person name="Teijaro C.N."/>
            <person name="Fluegel L."/>
            <person name="Davis C.M."/>
            <person name="Simpson J.R."/>
            <person name="Lauterbach L."/>
            <person name="Steele A.D."/>
            <person name="Gui C."/>
            <person name="Meng S."/>
            <person name="Li G."/>
            <person name="Viehrig K."/>
            <person name="Ye F."/>
            <person name="Su P."/>
            <person name="Kiefer A.F."/>
            <person name="Nichols A."/>
            <person name="Cepeda A.J."/>
            <person name="Yan W."/>
            <person name="Fan B."/>
            <person name="Jiang Y."/>
            <person name="Adhikari A."/>
            <person name="Zheng C.-J."/>
            <person name="Schuster L."/>
            <person name="Cowan T.M."/>
            <person name="Smanski M.J."/>
            <person name="Chevrette M.G."/>
            <person name="De Carvalho L.P.S."/>
            <person name="Shen B."/>
        </authorList>
    </citation>
    <scope>NUCLEOTIDE SEQUENCE [LARGE SCALE GENOMIC DNA]</scope>
    <source>
        <strain evidence="3 4">NPDC001694</strain>
    </source>
</reference>
<protein>
    <submittedName>
        <fullName evidence="3">Serine hydrolase domain-containing protein</fullName>
        <ecNumber evidence="3">3.1.1.103</ecNumber>
    </submittedName>
</protein>
<dbReference type="EC" id="3.1.1.103" evidence="3"/>
<dbReference type="Gene3D" id="3.40.710.10">
    <property type="entry name" value="DD-peptidase/beta-lactamase superfamily"/>
    <property type="match status" value="1"/>
</dbReference>
<accession>A0ABV1TTX1</accession>
<dbReference type="PANTHER" id="PTHR43283:SF11">
    <property type="entry name" value="BETA-LACTAMASE-RELATED DOMAIN-CONTAINING PROTEIN"/>
    <property type="match status" value="1"/>
</dbReference>
<sequence>MALDLDIDRIRELVGEGVRDKVYPGAVWAVGDRSNMVIGTPGVLDPDRPDEPMRHDTVFDVGALTQILAVWSVIGTLVEDGTLRLDEELGDFWSALRGRPLARVTARHLLTHTAGVPLGTDQHLDTGDGVLHDAVSRPPGEAVEYTDRAALVLGRLAEELSGRRLDVLAATRVWQPLDMTRTCYGPLPDEVAARCAPTELDDATGSRLRGTAHGSPAHPQGGVFSVLPDLAAFLRHLLQPGHGGGQPGFGPAWVQESLRIQTGDLTPPGGLFWHPVPETDDIWMPHGSPGAGAWLSPQQGRWAVLLTNELYFTRDPAPLGHIRDTFPILAFA</sequence>
<dbReference type="PANTHER" id="PTHR43283">
    <property type="entry name" value="BETA-LACTAMASE-RELATED"/>
    <property type="match status" value="1"/>
</dbReference>
<dbReference type="InterPro" id="IPR050789">
    <property type="entry name" value="Diverse_Enzym_Activities"/>
</dbReference>
<dbReference type="Proteomes" id="UP001490365">
    <property type="component" value="Unassembled WGS sequence"/>
</dbReference>
<proteinExistence type="predicted"/>
<organism evidence="3 4">
    <name type="scientific">Streptomyces sp. 900105755</name>
    <dbReference type="NCBI Taxonomy" id="3154389"/>
    <lineage>
        <taxon>Bacteria</taxon>
        <taxon>Bacillati</taxon>
        <taxon>Actinomycetota</taxon>
        <taxon>Actinomycetes</taxon>
        <taxon>Kitasatosporales</taxon>
        <taxon>Streptomycetaceae</taxon>
        <taxon>Streptomyces</taxon>
    </lineage>
</organism>
<dbReference type="InterPro" id="IPR012338">
    <property type="entry name" value="Beta-lactam/transpept-like"/>
</dbReference>
<dbReference type="EMBL" id="JBEOZM010000031">
    <property type="protein sequence ID" value="MER6273422.1"/>
    <property type="molecule type" value="Genomic_DNA"/>
</dbReference>
<dbReference type="InterPro" id="IPR001466">
    <property type="entry name" value="Beta-lactam-related"/>
</dbReference>
<evidence type="ECO:0000256" key="1">
    <source>
        <dbReference type="ARBA" id="ARBA00022801"/>
    </source>
</evidence>
<dbReference type="GO" id="GO:0016787">
    <property type="term" value="F:hydrolase activity"/>
    <property type="evidence" value="ECO:0007669"/>
    <property type="project" value="UniProtKB-KW"/>
</dbReference>
<keyword evidence="4" id="KW-1185">Reference proteome</keyword>
<dbReference type="RefSeq" id="WP_351961695.1">
    <property type="nucleotide sequence ID" value="NZ_JBEOZM010000031.1"/>
</dbReference>
<dbReference type="SUPFAM" id="SSF56601">
    <property type="entry name" value="beta-lactamase/transpeptidase-like"/>
    <property type="match status" value="1"/>
</dbReference>
<name>A0ABV1TTX1_9ACTN</name>
<dbReference type="Pfam" id="PF00144">
    <property type="entry name" value="Beta-lactamase"/>
    <property type="match status" value="1"/>
</dbReference>
<gene>
    <name evidence="3" type="ORF">ABT211_40065</name>
</gene>
<evidence type="ECO:0000259" key="2">
    <source>
        <dbReference type="Pfam" id="PF00144"/>
    </source>
</evidence>
<feature type="domain" description="Beta-lactamase-related" evidence="2">
    <location>
        <begin position="11"/>
        <end position="315"/>
    </location>
</feature>